<dbReference type="FunFam" id="1.10.287.130:FF:000001">
    <property type="entry name" value="Two-component sensor histidine kinase"/>
    <property type="match status" value="1"/>
</dbReference>
<feature type="coiled-coil region" evidence="14">
    <location>
        <begin position="147"/>
        <end position="201"/>
    </location>
</feature>
<evidence type="ECO:0000256" key="11">
    <source>
        <dbReference type="ARBA" id="ARBA00022989"/>
    </source>
</evidence>
<organism evidence="18 19">
    <name type="scientific">Ruminiclostridium hungatei</name>
    <name type="common">Clostridium hungatei</name>
    <dbReference type="NCBI Taxonomy" id="48256"/>
    <lineage>
        <taxon>Bacteria</taxon>
        <taxon>Bacillati</taxon>
        <taxon>Bacillota</taxon>
        <taxon>Clostridia</taxon>
        <taxon>Eubacteriales</taxon>
        <taxon>Oscillospiraceae</taxon>
        <taxon>Ruminiclostridium</taxon>
    </lineage>
</organism>
<dbReference type="SMART" id="SM00387">
    <property type="entry name" value="HATPase_c"/>
    <property type="match status" value="1"/>
</dbReference>
<keyword evidence="9" id="KW-0418">Kinase</keyword>
<gene>
    <name evidence="18" type="primary">phoR_7</name>
    <name evidence="18" type="ORF">CLHUN_26340</name>
</gene>
<dbReference type="SUPFAM" id="SSF55874">
    <property type="entry name" value="ATPase domain of HSP90 chaperone/DNA topoisomerase II/histidine kinase"/>
    <property type="match status" value="1"/>
</dbReference>
<keyword evidence="7 15" id="KW-0812">Transmembrane</keyword>
<dbReference type="Pfam" id="PF02518">
    <property type="entry name" value="HATPase_c"/>
    <property type="match status" value="1"/>
</dbReference>
<feature type="transmembrane region" description="Helical" evidence="15">
    <location>
        <begin position="12"/>
        <end position="34"/>
    </location>
</feature>
<feature type="transmembrane region" description="Helical" evidence="15">
    <location>
        <begin position="438"/>
        <end position="458"/>
    </location>
</feature>
<dbReference type="STRING" id="48256.CLHUN_26340"/>
<feature type="transmembrane region" description="Helical" evidence="15">
    <location>
        <begin position="328"/>
        <end position="351"/>
    </location>
</feature>
<dbReference type="AlphaFoldDB" id="A0A1V4SJR0"/>
<comment type="catalytic activity">
    <reaction evidence="1">
        <text>ATP + protein L-histidine = ADP + protein N-phospho-L-histidine.</text>
        <dbReference type="EC" id="2.7.13.3"/>
    </reaction>
</comment>
<evidence type="ECO:0000256" key="9">
    <source>
        <dbReference type="ARBA" id="ARBA00022777"/>
    </source>
</evidence>
<dbReference type="GO" id="GO:0005524">
    <property type="term" value="F:ATP binding"/>
    <property type="evidence" value="ECO:0007669"/>
    <property type="project" value="UniProtKB-KW"/>
</dbReference>
<keyword evidence="11 15" id="KW-1133">Transmembrane helix</keyword>
<evidence type="ECO:0000256" key="13">
    <source>
        <dbReference type="ARBA" id="ARBA00023136"/>
    </source>
</evidence>
<dbReference type="InterPro" id="IPR050398">
    <property type="entry name" value="HssS/ArlS-like"/>
</dbReference>
<dbReference type="SUPFAM" id="SSF47384">
    <property type="entry name" value="Homodimeric domain of signal transducing histidine kinase"/>
    <property type="match status" value="1"/>
</dbReference>
<evidence type="ECO:0000256" key="3">
    <source>
        <dbReference type="ARBA" id="ARBA00012438"/>
    </source>
</evidence>
<dbReference type="Pfam" id="PF00512">
    <property type="entry name" value="HisKA"/>
    <property type="match status" value="1"/>
</dbReference>
<dbReference type="Proteomes" id="UP000191554">
    <property type="component" value="Unassembled WGS sequence"/>
</dbReference>
<evidence type="ECO:0000256" key="7">
    <source>
        <dbReference type="ARBA" id="ARBA00022692"/>
    </source>
</evidence>
<evidence type="ECO:0000256" key="4">
    <source>
        <dbReference type="ARBA" id="ARBA00022475"/>
    </source>
</evidence>
<dbReference type="InterPro" id="IPR036097">
    <property type="entry name" value="HisK_dim/P_sf"/>
</dbReference>
<dbReference type="PANTHER" id="PTHR45528:SF1">
    <property type="entry name" value="SENSOR HISTIDINE KINASE CPXA"/>
    <property type="match status" value="1"/>
</dbReference>
<evidence type="ECO:0000256" key="2">
    <source>
        <dbReference type="ARBA" id="ARBA00004651"/>
    </source>
</evidence>
<keyword evidence="6 18" id="KW-0808">Transferase</keyword>
<dbReference type="GO" id="GO:0005886">
    <property type="term" value="C:plasma membrane"/>
    <property type="evidence" value="ECO:0007669"/>
    <property type="project" value="UniProtKB-SubCell"/>
</dbReference>
<evidence type="ECO:0000259" key="16">
    <source>
        <dbReference type="PROSITE" id="PS50109"/>
    </source>
</evidence>
<dbReference type="EC" id="2.7.13.3" evidence="3"/>
<keyword evidence="14" id="KW-0175">Coiled coil</keyword>
<evidence type="ECO:0000256" key="8">
    <source>
        <dbReference type="ARBA" id="ARBA00022741"/>
    </source>
</evidence>
<sequence>MDTKSKNYRYSVWFKLLAVIICVSGMITLAYGLLQAPYFEEAIQNKEFRESMASKNIFQQVYYHISVLAFNYKSEENIKAGSALNEAEIADKKSYLGSQKETELQQAESSYYESVNTYQGYLNDRQFTIDSDGNVSDGSDIISGLKNDDILEKIKQLKEKKDNSIKEINEKYDKLLGDVEKDAINQQLADYKAQLGNLKNYHGIYYTVVQAGKNTLTNVAAGSAENYYSTLPISVKLTQSNWGSFFGNYSYSPYFIPSDTTVYFGMSQERYQTEVSSFEKNVARGLAGVKTSSLGLLLVLISLSYLVYSSGRRPGTDGVQLITVDMVYLDIALAISIPAIALCITPMAQFVPYFYRDNLRYNISLIYVIFSVIIAIGTLIGILFTTMFVKRLKRREVIRHTLIYRILRWFFRWLNKLAAGIKRNISGVFGKSPLAMRLILIFGGYSFIILFFTLILFASGGDMGALFGLAGIVGVNVVAVYFLLKNFKTFINIKDGTERIRAGELTYNIPEQGIPELRTLAGSINQIADGLKHAVGSQVKAERMKAELITNVSHDLKTPLTSIITYVDLLKNEGLESENAHKYLGIIDSKSQRLKSLTEDLFEAAKATSGNIAINLERLNVASLVSQGLGELSDKIEASGLTFKTGFPAENAYVMADGKLLWRVMENLLSNVFKYALPGSRVYIDVNQVSDRINIVMKNISAYELNVTEDELMERFKRGDASRHSEGSGLGLSIAKSLTELQGGNFKISIDGDLFKAILELPSCTE</sequence>
<dbReference type="SMART" id="SM00388">
    <property type="entry name" value="HisKA"/>
    <property type="match status" value="1"/>
</dbReference>
<dbReference type="InterPro" id="IPR003594">
    <property type="entry name" value="HATPase_dom"/>
</dbReference>
<evidence type="ECO:0000313" key="19">
    <source>
        <dbReference type="Proteomes" id="UP000191554"/>
    </source>
</evidence>
<evidence type="ECO:0000256" key="1">
    <source>
        <dbReference type="ARBA" id="ARBA00000085"/>
    </source>
</evidence>
<dbReference type="InterPro" id="IPR003661">
    <property type="entry name" value="HisK_dim/P_dom"/>
</dbReference>
<feature type="domain" description="HAMP" evidence="17">
    <location>
        <begin position="493"/>
        <end position="536"/>
    </location>
</feature>
<dbReference type="PROSITE" id="PS50109">
    <property type="entry name" value="HIS_KIN"/>
    <property type="match status" value="1"/>
</dbReference>
<proteinExistence type="predicted"/>
<reference evidence="18 19" key="1">
    <citation type="submission" date="2017-03" db="EMBL/GenBank/DDBJ databases">
        <title>Genome sequence of Clostridium hungatei DSM 14427.</title>
        <authorList>
            <person name="Poehlein A."/>
            <person name="Daniel R."/>
        </authorList>
    </citation>
    <scope>NUCLEOTIDE SEQUENCE [LARGE SCALE GENOMIC DNA]</scope>
    <source>
        <strain evidence="18 19">DSM 14427</strain>
    </source>
</reference>
<name>A0A1V4SJR0_RUMHU</name>
<dbReference type="GO" id="GO:0000155">
    <property type="term" value="F:phosphorelay sensor kinase activity"/>
    <property type="evidence" value="ECO:0007669"/>
    <property type="project" value="InterPro"/>
</dbReference>
<evidence type="ECO:0000256" key="10">
    <source>
        <dbReference type="ARBA" id="ARBA00022840"/>
    </source>
</evidence>
<dbReference type="PANTHER" id="PTHR45528">
    <property type="entry name" value="SENSOR HISTIDINE KINASE CPXA"/>
    <property type="match status" value="1"/>
</dbReference>
<dbReference type="PROSITE" id="PS50885">
    <property type="entry name" value="HAMP"/>
    <property type="match status" value="1"/>
</dbReference>
<keyword evidence="13 15" id="KW-0472">Membrane</keyword>
<evidence type="ECO:0000256" key="5">
    <source>
        <dbReference type="ARBA" id="ARBA00022553"/>
    </source>
</evidence>
<evidence type="ECO:0000256" key="15">
    <source>
        <dbReference type="SAM" id="Phobius"/>
    </source>
</evidence>
<dbReference type="Gene3D" id="1.10.287.130">
    <property type="match status" value="1"/>
</dbReference>
<dbReference type="CDD" id="cd00082">
    <property type="entry name" value="HisKA"/>
    <property type="match status" value="1"/>
</dbReference>
<keyword evidence="5" id="KW-0597">Phosphoprotein</keyword>
<evidence type="ECO:0000313" key="18">
    <source>
        <dbReference type="EMBL" id="OPX43487.1"/>
    </source>
</evidence>
<accession>A0A1V4SJR0</accession>
<feature type="transmembrane region" description="Helical" evidence="15">
    <location>
        <begin position="286"/>
        <end position="308"/>
    </location>
</feature>
<keyword evidence="8" id="KW-0547">Nucleotide-binding</keyword>
<dbReference type="InterPro" id="IPR036890">
    <property type="entry name" value="HATPase_C_sf"/>
</dbReference>
<keyword evidence="12" id="KW-0902">Two-component regulatory system</keyword>
<evidence type="ECO:0000256" key="6">
    <source>
        <dbReference type="ARBA" id="ARBA00022679"/>
    </source>
</evidence>
<dbReference type="RefSeq" id="WP_080065088.1">
    <property type="nucleotide sequence ID" value="NZ_MZGX01000017.1"/>
</dbReference>
<comment type="subcellular location">
    <subcellularLocation>
        <location evidence="2">Cell membrane</location>
        <topology evidence="2">Multi-pass membrane protein</topology>
    </subcellularLocation>
</comment>
<dbReference type="OrthoDB" id="9792991at2"/>
<evidence type="ECO:0000256" key="14">
    <source>
        <dbReference type="SAM" id="Coils"/>
    </source>
</evidence>
<dbReference type="CDD" id="cd06225">
    <property type="entry name" value="HAMP"/>
    <property type="match status" value="1"/>
</dbReference>
<dbReference type="InterPro" id="IPR005467">
    <property type="entry name" value="His_kinase_dom"/>
</dbReference>
<keyword evidence="19" id="KW-1185">Reference proteome</keyword>
<dbReference type="Pfam" id="PF00672">
    <property type="entry name" value="HAMP"/>
    <property type="match status" value="1"/>
</dbReference>
<protein>
    <recommendedName>
        <fullName evidence="3">histidine kinase</fullName>
        <ecNumber evidence="3">2.7.13.3</ecNumber>
    </recommendedName>
</protein>
<feature type="transmembrane region" description="Helical" evidence="15">
    <location>
        <begin position="464"/>
        <end position="484"/>
    </location>
</feature>
<feature type="transmembrane region" description="Helical" evidence="15">
    <location>
        <begin position="363"/>
        <end position="389"/>
    </location>
</feature>
<dbReference type="Gene3D" id="3.30.565.10">
    <property type="entry name" value="Histidine kinase-like ATPase, C-terminal domain"/>
    <property type="match status" value="1"/>
</dbReference>
<dbReference type="SMART" id="SM00304">
    <property type="entry name" value="HAMP"/>
    <property type="match status" value="1"/>
</dbReference>
<comment type="caution">
    <text evidence="18">The sequence shown here is derived from an EMBL/GenBank/DDBJ whole genome shotgun (WGS) entry which is preliminary data.</text>
</comment>
<dbReference type="InterPro" id="IPR003660">
    <property type="entry name" value="HAMP_dom"/>
</dbReference>
<evidence type="ECO:0000259" key="17">
    <source>
        <dbReference type="PROSITE" id="PS50885"/>
    </source>
</evidence>
<keyword evidence="10" id="KW-0067">ATP-binding</keyword>
<keyword evidence="4" id="KW-1003">Cell membrane</keyword>
<feature type="domain" description="Histidine kinase" evidence="16">
    <location>
        <begin position="551"/>
        <end position="765"/>
    </location>
</feature>
<evidence type="ECO:0000256" key="12">
    <source>
        <dbReference type="ARBA" id="ARBA00023012"/>
    </source>
</evidence>
<dbReference type="EMBL" id="MZGX01000017">
    <property type="protein sequence ID" value="OPX43487.1"/>
    <property type="molecule type" value="Genomic_DNA"/>
</dbReference>